<dbReference type="AlphaFoldDB" id="W7TIP0"/>
<feature type="non-terminal residue" evidence="1">
    <location>
        <position position="1"/>
    </location>
</feature>
<dbReference type="EMBL" id="AZIL01000579">
    <property type="protein sequence ID" value="EWM26885.1"/>
    <property type="molecule type" value="Genomic_DNA"/>
</dbReference>
<sequence>PPLRLASSRVPLPPPALFLLPGTSHPPSLRSCFPLVLPLSPPPSLLLPLLPIFPLPRPSRPHPPSVDLSLFLISRHFRAKAAKQRRDRNGCVWKRAKAPYFVTSVQGGGRQVVMLNKNTFRIEL</sequence>
<reference evidence="1 2" key="1">
    <citation type="journal article" date="2014" name="Mol. Plant">
        <title>Chromosome Scale Genome Assembly and Transcriptome Profiling of Nannochloropsis gaditana in Nitrogen Depletion.</title>
        <authorList>
            <person name="Corteggiani Carpinelli E."/>
            <person name="Telatin A."/>
            <person name="Vitulo N."/>
            <person name="Forcato C."/>
            <person name="D'Angelo M."/>
            <person name="Schiavon R."/>
            <person name="Vezzi A."/>
            <person name="Giacometti G.M."/>
            <person name="Morosinotto T."/>
            <person name="Valle G."/>
        </authorList>
    </citation>
    <scope>NUCLEOTIDE SEQUENCE [LARGE SCALE GENOMIC DNA]</scope>
    <source>
        <strain evidence="1 2">B-31</strain>
    </source>
</reference>
<proteinExistence type="predicted"/>
<evidence type="ECO:0000313" key="2">
    <source>
        <dbReference type="Proteomes" id="UP000019335"/>
    </source>
</evidence>
<name>W7TIP0_9STRA</name>
<protein>
    <submittedName>
        <fullName evidence="1">Uncharacterized protein</fullName>
    </submittedName>
</protein>
<accession>W7TIP0</accession>
<keyword evidence="2" id="KW-1185">Reference proteome</keyword>
<evidence type="ECO:0000313" key="1">
    <source>
        <dbReference type="EMBL" id="EWM26885.1"/>
    </source>
</evidence>
<gene>
    <name evidence="1" type="ORF">Naga_101541g2</name>
</gene>
<dbReference type="Proteomes" id="UP000019335">
    <property type="component" value="Chromosome 8"/>
</dbReference>
<comment type="caution">
    <text evidence="1">The sequence shown here is derived from an EMBL/GenBank/DDBJ whole genome shotgun (WGS) entry which is preliminary data.</text>
</comment>
<organism evidence="1 2">
    <name type="scientific">Nannochloropsis gaditana</name>
    <dbReference type="NCBI Taxonomy" id="72520"/>
    <lineage>
        <taxon>Eukaryota</taxon>
        <taxon>Sar</taxon>
        <taxon>Stramenopiles</taxon>
        <taxon>Ochrophyta</taxon>
        <taxon>Eustigmatophyceae</taxon>
        <taxon>Eustigmatales</taxon>
        <taxon>Monodopsidaceae</taxon>
        <taxon>Nannochloropsis</taxon>
    </lineage>
</organism>